<accession>A0A7Y3XBJ1</accession>
<reference evidence="2 3" key="1">
    <citation type="submission" date="2020-05" db="EMBL/GenBank/DDBJ databases">
        <authorList>
            <person name="Ruan W."/>
            <person name="Jeon C.O."/>
            <person name="Chun B.H."/>
        </authorList>
    </citation>
    <scope>NUCLEOTIDE SEQUENCE [LARGE SCALE GENOMIC DNA]</scope>
    <source>
        <strain evidence="2 3">TBZ9</strain>
    </source>
</reference>
<protein>
    <submittedName>
        <fullName evidence="2">YgjV family protein</fullName>
    </submittedName>
</protein>
<evidence type="ECO:0000313" key="2">
    <source>
        <dbReference type="EMBL" id="NOG32383.1"/>
    </source>
</evidence>
<feature type="transmembrane region" description="Helical" evidence="1">
    <location>
        <begin position="7"/>
        <end position="28"/>
    </location>
</feature>
<dbReference type="Pfam" id="PF10688">
    <property type="entry name" value="Imp-YgjV"/>
    <property type="match status" value="1"/>
</dbReference>
<dbReference type="RefSeq" id="WP_171702857.1">
    <property type="nucleotide sequence ID" value="NZ_JABFHI010000005.1"/>
</dbReference>
<evidence type="ECO:0000313" key="3">
    <source>
        <dbReference type="Proteomes" id="UP000588806"/>
    </source>
</evidence>
<gene>
    <name evidence="2" type="ORF">HLB35_12590</name>
</gene>
<dbReference type="Proteomes" id="UP000588806">
    <property type="component" value="Unassembled WGS sequence"/>
</dbReference>
<organism evidence="2 3">
    <name type="scientific">Vreelandella azerica</name>
    <dbReference type="NCBI Taxonomy" id="2732867"/>
    <lineage>
        <taxon>Bacteria</taxon>
        <taxon>Pseudomonadati</taxon>
        <taxon>Pseudomonadota</taxon>
        <taxon>Gammaproteobacteria</taxon>
        <taxon>Oceanospirillales</taxon>
        <taxon>Halomonadaceae</taxon>
        <taxon>Vreelandella</taxon>
    </lineage>
</organism>
<feature type="transmembrane region" description="Helical" evidence="1">
    <location>
        <begin position="81"/>
        <end position="97"/>
    </location>
</feature>
<feature type="transmembrane region" description="Helical" evidence="1">
    <location>
        <begin position="48"/>
        <end position="69"/>
    </location>
</feature>
<keyword evidence="1" id="KW-0812">Transmembrane</keyword>
<dbReference type="InterPro" id="IPR019629">
    <property type="entry name" value="Uncharacterised_HI1736/YgjV"/>
</dbReference>
<evidence type="ECO:0000256" key="1">
    <source>
        <dbReference type="SAM" id="Phobius"/>
    </source>
</evidence>
<comment type="caution">
    <text evidence="2">The sequence shown here is derived from an EMBL/GenBank/DDBJ whole genome shotgun (WGS) entry which is preliminary data.</text>
</comment>
<feature type="transmembrane region" description="Helical" evidence="1">
    <location>
        <begin position="103"/>
        <end position="119"/>
    </location>
</feature>
<keyword evidence="3" id="KW-1185">Reference proteome</keyword>
<keyword evidence="1" id="KW-1133">Transmembrane helix</keyword>
<dbReference type="InterPro" id="IPR026267">
    <property type="entry name" value="YgjV"/>
</dbReference>
<dbReference type="AlphaFoldDB" id="A0A7Y3XBJ1"/>
<reference evidence="2 3" key="2">
    <citation type="submission" date="2020-06" db="EMBL/GenBank/DDBJ databases">
        <title>Halomonas songnenensis sp. nov., a moderately halophilic bacterium isolated from saline and alkaline soils.</title>
        <authorList>
            <person name="Jiang J."/>
            <person name="Pan Y."/>
        </authorList>
    </citation>
    <scope>NUCLEOTIDE SEQUENCE [LARGE SCALE GENOMIC DNA]</scope>
    <source>
        <strain evidence="2 3">TBZ9</strain>
    </source>
</reference>
<proteinExistence type="predicted"/>
<feature type="transmembrane region" description="Helical" evidence="1">
    <location>
        <begin position="148"/>
        <end position="166"/>
    </location>
</feature>
<dbReference type="PIRSF" id="PIRSF011443">
    <property type="entry name" value="YgjV"/>
    <property type="match status" value="1"/>
</dbReference>
<keyword evidence="1" id="KW-0472">Membrane</keyword>
<sequence>MWETYGVSLLAGQFFGLVALAICIAAFASKQDDRLMVLLISANVAFALQFMFFASWTAAVLTLLVIVRIMLARRYVGSRKVLVGVLLANLLAAALTWQHWVDVFPLIAATLGSLSMFLLRGIAMRVGLGLAALAWMLNNILIGSIGGTLAEGLVVVTNAITIWRLLRVRRKYPEVFDASLEEAAQERHN</sequence>
<name>A0A7Y3XBJ1_9GAMM</name>
<dbReference type="EMBL" id="JABFHI010000005">
    <property type="protein sequence ID" value="NOG32383.1"/>
    <property type="molecule type" value="Genomic_DNA"/>
</dbReference>